<comment type="pathway">
    <text evidence="2">Purine metabolism; urate degradation; (S)-allantoin from urate: step 3/3.</text>
</comment>
<accession>A0A495ILK8</accession>
<dbReference type="AlphaFoldDB" id="A0A495ILK8"/>
<feature type="compositionally biased region" description="Polar residues" evidence="7">
    <location>
        <begin position="71"/>
        <end position="83"/>
    </location>
</feature>
<sequence>MTDANANDFRDKLRTALHVERWVDDVAAKAPFSDLDSLVMAAYDAATPLTPAEIDEAVAAHPRIGEKPAGATQSAALSRSEQSAPDADDEQLAAAIAQGNADYEARFGRVFLIRAAGRTRAEVLSELLRRLELDDQTELEIVGEQLRDIALLRIETLFSQGIVAGGAA</sequence>
<comment type="catalytic activity">
    <reaction evidence="1">
        <text>5-hydroxy-2-oxo-4-ureido-2,5-dihydro-1H-imidazole-5-carboxylate + H(+) = (S)-allantoin + CO2</text>
        <dbReference type="Rhea" id="RHEA:26301"/>
        <dbReference type="ChEBI" id="CHEBI:15378"/>
        <dbReference type="ChEBI" id="CHEBI:15678"/>
        <dbReference type="ChEBI" id="CHEBI:16526"/>
        <dbReference type="ChEBI" id="CHEBI:58639"/>
        <dbReference type="EC" id="4.1.1.97"/>
    </reaction>
</comment>
<proteinExistence type="predicted"/>
<dbReference type="Gene3D" id="1.10.3330.10">
    <property type="entry name" value="Oxo-4-hydroxy-4-carboxy-5-ureidoimidazoline decarboxylase"/>
    <property type="match status" value="1"/>
</dbReference>
<dbReference type="PANTHER" id="PTHR43466">
    <property type="entry name" value="2-OXO-4-HYDROXY-4-CARBOXY-5-UREIDOIMIDAZOLINE DECARBOXYLASE-RELATED"/>
    <property type="match status" value="1"/>
</dbReference>
<dbReference type="NCBIfam" id="TIGR03180">
    <property type="entry name" value="UraD_2"/>
    <property type="match status" value="1"/>
</dbReference>
<comment type="caution">
    <text evidence="9">The sequence shown here is derived from an EMBL/GenBank/DDBJ whole genome shotgun (WGS) entry which is preliminary data.</text>
</comment>
<dbReference type="InterPro" id="IPR036778">
    <property type="entry name" value="OHCU_decarboxylase_sf"/>
</dbReference>
<evidence type="ECO:0000256" key="3">
    <source>
        <dbReference type="ARBA" id="ARBA00012257"/>
    </source>
</evidence>
<organism evidence="9 10">
    <name type="scientific">Frondihabitans australicus</name>
    <dbReference type="NCBI Taxonomy" id="386892"/>
    <lineage>
        <taxon>Bacteria</taxon>
        <taxon>Bacillati</taxon>
        <taxon>Actinomycetota</taxon>
        <taxon>Actinomycetes</taxon>
        <taxon>Micrococcales</taxon>
        <taxon>Microbacteriaceae</taxon>
        <taxon>Frondihabitans</taxon>
    </lineage>
</organism>
<dbReference type="GO" id="GO:0019628">
    <property type="term" value="P:urate catabolic process"/>
    <property type="evidence" value="ECO:0007669"/>
    <property type="project" value="TreeGrafter"/>
</dbReference>
<keyword evidence="5" id="KW-0210">Decarboxylase</keyword>
<dbReference type="NCBIfam" id="NF010372">
    <property type="entry name" value="PRK13798.1"/>
    <property type="match status" value="1"/>
</dbReference>
<dbReference type="EMBL" id="RBKS01000001">
    <property type="protein sequence ID" value="RKR76015.1"/>
    <property type="molecule type" value="Genomic_DNA"/>
</dbReference>
<dbReference type="SUPFAM" id="SSF158694">
    <property type="entry name" value="UraD-Like"/>
    <property type="match status" value="1"/>
</dbReference>
<keyword evidence="4" id="KW-0659">Purine metabolism</keyword>
<evidence type="ECO:0000256" key="6">
    <source>
        <dbReference type="ARBA" id="ARBA00023239"/>
    </source>
</evidence>
<evidence type="ECO:0000256" key="2">
    <source>
        <dbReference type="ARBA" id="ARBA00004754"/>
    </source>
</evidence>
<protein>
    <recommendedName>
        <fullName evidence="3">2-oxo-4-hydroxy-4-carboxy-5-ureidoimidazoline decarboxylase</fullName>
        <ecNumber evidence="3">4.1.1.97</ecNumber>
    </recommendedName>
</protein>
<evidence type="ECO:0000256" key="7">
    <source>
        <dbReference type="SAM" id="MobiDB-lite"/>
    </source>
</evidence>
<dbReference type="RefSeq" id="WP_121370893.1">
    <property type="nucleotide sequence ID" value="NZ_RBKS01000001.1"/>
</dbReference>
<evidence type="ECO:0000256" key="1">
    <source>
        <dbReference type="ARBA" id="ARBA00001163"/>
    </source>
</evidence>
<evidence type="ECO:0000256" key="4">
    <source>
        <dbReference type="ARBA" id="ARBA00022631"/>
    </source>
</evidence>
<feature type="domain" description="Oxo-4-hydroxy-4-carboxy-5-ureidoimidazoline decarboxylase" evidence="8">
    <location>
        <begin position="4"/>
        <end position="155"/>
    </location>
</feature>
<keyword evidence="10" id="KW-1185">Reference proteome</keyword>
<evidence type="ECO:0000256" key="5">
    <source>
        <dbReference type="ARBA" id="ARBA00022793"/>
    </source>
</evidence>
<dbReference type="InterPro" id="IPR018020">
    <property type="entry name" value="OHCU_decarboxylase"/>
</dbReference>
<evidence type="ECO:0000313" key="10">
    <source>
        <dbReference type="Proteomes" id="UP000280008"/>
    </source>
</evidence>
<evidence type="ECO:0000313" key="9">
    <source>
        <dbReference type="EMBL" id="RKR76015.1"/>
    </source>
</evidence>
<dbReference type="OrthoDB" id="5243781at2"/>
<feature type="region of interest" description="Disordered" evidence="7">
    <location>
        <begin position="66"/>
        <end position="90"/>
    </location>
</feature>
<dbReference type="GO" id="GO:0051997">
    <property type="term" value="F:2-oxo-4-hydroxy-4-carboxy-5-ureidoimidazoline decarboxylase activity"/>
    <property type="evidence" value="ECO:0007669"/>
    <property type="project" value="UniProtKB-EC"/>
</dbReference>
<dbReference type="InterPro" id="IPR017595">
    <property type="entry name" value="OHCU_decarboxylase-2"/>
</dbReference>
<keyword evidence="6" id="KW-0456">Lyase</keyword>
<dbReference type="GO" id="GO:0006144">
    <property type="term" value="P:purine nucleobase metabolic process"/>
    <property type="evidence" value="ECO:0007669"/>
    <property type="project" value="UniProtKB-KW"/>
</dbReference>
<dbReference type="EC" id="4.1.1.97" evidence="3"/>
<dbReference type="Pfam" id="PF09349">
    <property type="entry name" value="OHCU_decarbox"/>
    <property type="match status" value="1"/>
</dbReference>
<name>A0A495ILK8_9MICO</name>
<dbReference type="PANTHER" id="PTHR43466:SF1">
    <property type="entry name" value="2-OXO-4-HYDROXY-4-CARBOXY-5-UREIDOIMIDAZOLINE DECARBOXYLASE-RELATED"/>
    <property type="match status" value="1"/>
</dbReference>
<gene>
    <name evidence="9" type="ORF">C8E83_3179</name>
</gene>
<evidence type="ECO:0000259" key="8">
    <source>
        <dbReference type="Pfam" id="PF09349"/>
    </source>
</evidence>
<dbReference type="Proteomes" id="UP000280008">
    <property type="component" value="Unassembled WGS sequence"/>
</dbReference>
<reference evidence="9 10" key="1">
    <citation type="submission" date="2018-10" db="EMBL/GenBank/DDBJ databases">
        <title>Sequencing the genomes of 1000 actinobacteria strains.</title>
        <authorList>
            <person name="Klenk H.-P."/>
        </authorList>
    </citation>
    <scope>NUCLEOTIDE SEQUENCE [LARGE SCALE GENOMIC DNA]</scope>
    <source>
        <strain evidence="9 10">DSM 17894</strain>
    </source>
</reference>